<name>A0A8C6RIX1_NANGA</name>
<keyword evidence="2" id="KW-1185">Reference proteome</keyword>
<reference evidence="1" key="2">
    <citation type="submission" date="2025-09" db="UniProtKB">
        <authorList>
            <consortium name="Ensembl"/>
        </authorList>
    </citation>
    <scope>IDENTIFICATION</scope>
</reference>
<evidence type="ECO:0000313" key="1">
    <source>
        <dbReference type="Ensembl" id="ENSNGAP00000018773.1"/>
    </source>
</evidence>
<evidence type="ECO:0000313" key="2">
    <source>
        <dbReference type="Proteomes" id="UP000694381"/>
    </source>
</evidence>
<accession>A0A8C6RIX1</accession>
<dbReference type="Ensembl" id="ENSNGAT00000024428.1">
    <property type="protein sequence ID" value="ENSNGAP00000018773.1"/>
    <property type="gene ID" value="ENSNGAG00000018803.1"/>
</dbReference>
<sequence>LIFIQKHTSLVLKTIFVL</sequence>
<organism evidence="1 2">
    <name type="scientific">Nannospalax galili</name>
    <name type="common">Northern Israeli blind subterranean mole rat</name>
    <name type="synonym">Spalax galili</name>
    <dbReference type="NCBI Taxonomy" id="1026970"/>
    <lineage>
        <taxon>Eukaryota</taxon>
        <taxon>Metazoa</taxon>
        <taxon>Chordata</taxon>
        <taxon>Craniata</taxon>
        <taxon>Vertebrata</taxon>
        <taxon>Euteleostomi</taxon>
        <taxon>Mammalia</taxon>
        <taxon>Eutheria</taxon>
        <taxon>Euarchontoglires</taxon>
        <taxon>Glires</taxon>
        <taxon>Rodentia</taxon>
        <taxon>Myomorpha</taxon>
        <taxon>Muroidea</taxon>
        <taxon>Spalacidae</taxon>
        <taxon>Spalacinae</taxon>
        <taxon>Nannospalax</taxon>
    </lineage>
</organism>
<reference evidence="1" key="1">
    <citation type="submission" date="2025-08" db="UniProtKB">
        <authorList>
            <consortium name="Ensembl"/>
        </authorList>
    </citation>
    <scope>IDENTIFICATION</scope>
</reference>
<proteinExistence type="predicted"/>
<dbReference type="AlphaFoldDB" id="A0A8C6RIX1"/>
<protein>
    <submittedName>
        <fullName evidence="1">Uncharacterized protein</fullName>
    </submittedName>
</protein>
<dbReference type="Proteomes" id="UP000694381">
    <property type="component" value="Unassembled WGS sequence"/>
</dbReference>